<keyword evidence="6" id="KW-1185">Reference proteome</keyword>
<dbReference type="Proteomes" id="UP001602013">
    <property type="component" value="Unassembled WGS sequence"/>
</dbReference>
<dbReference type="PIRSF" id="PIRSF015582">
    <property type="entry name" value="Cit_lyase_B"/>
    <property type="match status" value="1"/>
</dbReference>
<dbReference type="PANTHER" id="PTHR32308">
    <property type="entry name" value="LYASE BETA SUBUNIT, PUTATIVE (AFU_ORTHOLOGUE AFUA_4G13030)-RELATED"/>
    <property type="match status" value="1"/>
</dbReference>
<evidence type="ECO:0000313" key="5">
    <source>
        <dbReference type="EMBL" id="MFF3669384.1"/>
    </source>
</evidence>
<organism evidence="5 6">
    <name type="scientific">Microtetraspora malaysiensis</name>
    <dbReference type="NCBI Taxonomy" id="161358"/>
    <lineage>
        <taxon>Bacteria</taxon>
        <taxon>Bacillati</taxon>
        <taxon>Actinomycetota</taxon>
        <taxon>Actinomycetes</taxon>
        <taxon>Streptosporangiales</taxon>
        <taxon>Streptosporangiaceae</taxon>
        <taxon>Microtetraspora</taxon>
    </lineage>
</organism>
<accession>A0ABW6SWJ6</accession>
<evidence type="ECO:0000256" key="1">
    <source>
        <dbReference type="ARBA" id="ARBA00001946"/>
    </source>
</evidence>
<evidence type="ECO:0000256" key="2">
    <source>
        <dbReference type="ARBA" id="ARBA00022723"/>
    </source>
</evidence>
<dbReference type="InterPro" id="IPR011206">
    <property type="entry name" value="Citrate_lyase_beta/mcl1/mcl2"/>
</dbReference>
<keyword evidence="5" id="KW-0456">Lyase</keyword>
<protein>
    <submittedName>
        <fullName evidence="5">HpcH/HpaI aldolase/citrate lyase family protein</fullName>
    </submittedName>
</protein>
<dbReference type="InterPro" id="IPR005000">
    <property type="entry name" value="Aldolase/citrate-lyase_domain"/>
</dbReference>
<dbReference type="InterPro" id="IPR015813">
    <property type="entry name" value="Pyrv/PenolPyrv_kinase-like_dom"/>
</dbReference>
<keyword evidence="3" id="KW-0460">Magnesium</keyword>
<dbReference type="SUPFAM" id="SSF51621">
    <property type="entry name" value="Phosphoenolpyruvate/pyruvate domain"/>
    <property type="match status" value="1"/>
</dbReference>
<evidence type="ECO:0000256" key="3">
    <source>
        <dbReference type="ARBA" id="ARBA00022842"/>
    </source>
</evidence>
<dbReference type="EMBL" id="JBIASD010000021">
    <property type="protein sequence ID" value="MFF3669384.1"/>
    <property type="molecule type" value="Genomic_DNA"/>
</dbReference>
<dbReference type="RefSeq" id="WP_387415424.1">
    <property type="nucleotide sequence ID" value="NZ_JBIASD010000021.1"/>
</dbReference>
<reference evidence="5 6" key="1">
    <citation type="submission" date="2024-10" db="EMBL/GenBank/DDBJ databases">
        <title>The Natural Products Discovery Center: Release of the First 8490 Sequenced Strains for Exploring Actinobacteria Biosynthetic Diversity.</title>
        <authorList>
            <person name="Kalkreuter E."/>
            <person name="Kautsar S.A."/>
            <person name="Yang D."/>
            <person name="Bader C.D."/>
            <person name="Teijaro C.N."/>
            <person name="Fluegel L."/>
            <person name="Davis C.M."/>
            <person name="Simpson J.R."/>
            <person name="Lauterbach L."/>
            <person name="Steele A.D."/>
            <person name="Gui C."/>
            <person name="Meng S."/>
            <person name="Li G."/>
            <person name="Viehrig K."/>
            <person name="Ye F."/>
            <person name="Su P."/>
            <person name="Kiefer A.F."/>
            <person name="Nichols A."/>
            <person name="Cepeda A.J."/>
            <person name="Yan W."/>
            <person name="Fan B."/>
            <person name="Jiang Y."/>
            <person name="Adhikari A."/>
            <person name="Zheng C.-J."/>
            <person name="Schuster L."/>
            <person name="Cowan T.M."/>
            <person name="Smanski M.J."/>
            <person name="Chevrette M.G."/>
            <person name="De Carvalho L.P.S."/>
            <person name="Shen B."/>
        </authorList>
    </citation>
    <scope>NUCLEOTIDE SEQUENCE [LARGE SCALE GENOMIC DNA]</scope>
    <source>
        <strain evidence="5 6">NPDC002173</strain>
    </source>
</reference>
<evidence type="ECO:0000313" key="6">
    <source>
        <dbReference type="Proteomes" id="UP001602013"/>
    </source>
</evidence>
<keyword evidence="2" id="KW-0479">Metal-binding</keyword>
<comment type="cofactor">
    <cofactor evidence="1">
        <name>Mg(2+)</name>
        <dbReference type="ChEBI" id="CHEBI:18420"/>
    </cofactor>
</comment>
<comment type="caution">
    <text evidence="5">The sequence shown here is derived from an EMBL/GenBank/DDBJ whole genome shotgun (WGS) entry which is preliminary data.</text>
</comment>
<gene>
    <name evidence="5" type="ORF">ACFYXI_27715</name>
</gene>
<proteinExistence type="predicted"/>
<feature type="domain" description="HpcH/HpaI aldolase/citrate lyase" evidence="4">
    <location>
        <begin position="4"/>
        <end position="230"/>
    </location>
</feature>
<dbReference type="InterPro" id="IPR040442">
    <property type="entry name" value="Pyrv_kinase-like_dom_sf"/>
</dbReference>
<evidence type="ECO:0000259" key="4">
    <source>
        <dbReference type="Pfam" id="PF03328"/>
    </source>
</evidence>
<dbReference type="Gene3D" id="3.20.20.60">
    <property type="entry name" value="Phosphoenolpyruvate-binding domains"/>
    <property type="match status" value="1"/>
</dbReference>
<sequence length="292" mass="30102">MIARSYLYVPGNAPGKLAKAADRAADALIVDLEDAVPQAGKIAARAAVADWLSDLATSGGRPPGGPEIWVRINPGEAGHADADAIVTAAGQALTGLCVAKTENADEIEELARLLDAAEPRSRLTPGSIGLTPLVESAAALFAAPAIARAPRVVRLQMGEADLAADLGIRPGPDATELLWARSQVVAASAAAAIAPPVAPVSIETRDLDALRASTHALARLGFLGRACVHPAQIPVVHEVFTPSSETVAAAREVLARYQESLAAGLAVCLDENGRLVDEAVVRSARRVIELAE</sequence>
<dbReference type="GO" id="GO:0016829">
    <property type="term" value="F:lyase activity"/>
    <property type="evidence" value="ECO:0007669"/>
    <property type="project" value="UniProtKB-KW"/>
</dbReference>
<name>A0ABW6SWJ6_9ACTN</name>
<dbReference type="PANTHER" id="PTHR32308:SF10">
    <property type="entry name" value="CITRATE LYASE SUBUNIT BETA"/>
    <property type="match status" value="1"/>
</dbReference>
<dbReference type="Pfam" id="PF03328">
    <property type="entry name" value="HpcH_HpaI"/>
    <property type="match status" value="1"/>
</dbReference>